<keyword evidence="2" id="KW-1185">Reference proteome</keyword>
<protein>
    <submittedName>
        <fullName evidence="1">Uncharacterized protein</fullName>
    </submittedName>
</protein>
<proteinExistence type="predicted"/>
<organism evidence="1 2">
    <name type="scientific">Prunus dulcis</name>
    <name type="common">Almond</name>
    <name type="synonym">Amygdalus dulcis</name>
    <dbReference type="NCBI Taxonomy" id="3755"/>
    <lineage>
        <taxon>Eukaryota</taxon>
        <taxon>Viridiplantae</taxon>
        <taxon>Streptophyta</taxon>
        <taxon>Embryophyta</taxon>
        <taxon>Tracheophyta</taxon>
        <taxon>Spermatophyta</taxon>
        <taxon>Magnoliopsida</taxon>
        <taxon>eudicotyledons</taxon>
        <taxon>Gunneridae</taxon>
        <taxon>Pentapetalae</taxon>
        <taxon>rosids</taxon>
        <taxon>fabids</taxon>
        <taxon>Rosales</taxon>
        <taxon>Rosaceae</taxon>
        <taxon>Amygdaloideae</taxon>
        <taxon>Amygdaleae</taxon>
        <taxon>Prunus</taxon>
    </lineage>
</organism>
<evidence type="ECO:0000313" key="2">
    <source>
        <dbReference type="Proteomes" id="UP001054821"/>
    </source>
</evidence>
<dbReference type="AlphaFoldDB" id="A0AAD4VB87"/>
<sequence length="96" mass="10109">MMSGSGSSTSSAHDDLFILLLGAGVGRVACCAQRQSHLVSSESEAEGDLLVSTGAVYDAHVLCFYWANRLGACQASTNSMLFTTTDDNIIETKGKM</sequence>
<gene>
    <name evidence="1" type="ORF">L3X38_040424</name>
</gene>
<evidence type="ECO:0000313" key="1">
    <source>
        <dbReference type="EMBL" id="KAI5320716.1"/>
    </source>
</evidence>
<reference evidence="1 2" key="1">
    <citation type="journal article" date="2022" name="G3 (Bethesda)">
        <title>Whole-genome sequence and methylome profiling of the almond [Prunus dulcis (Mill.) D.A. Webb] cultivar 'Nonpareil'.</title>
        <authorList>
            <person name="D'Amico-Willman K.M."/>
            <person name="Ouma W.Z."/>
            <person name="Meulia T."/>
            <person name="Sideli G.M."/>
            <person name="Gradziel T.M."/>
            <person name="Fresnedo-Ramirez J."/>
        </authorList>
    </citation>
    <scope>NUCLEOTIDE SEQUENCE [LARGE SCALE GENOMIC DNA]</scope>
    <source>
        <strain evidence="1">Clone GOH B32 T37-40</strain>
    </source>
</reference>
<name>A0AAD4VB87_PRUDU</name>
<dbReference type="EMBL" id="JAJFAZ020000007">
    <property type="protein sequence ID" value="KAI5320716.1"/>
    <property type="molecule type" value="Genomic_DNA"/>
</dbReference>
<accession>A0AAD4VB87</accession>
<comment type="caution">
    <text evidence="1">The sequence shown here is derived from an EMBL/GenBank/DDBJ whole genome shotgun (WGS) entry which is preliminary data.</text>
</comment>
<dbReference type="Proteomes" id="UP001054821">
    <property type="component" value="Chromosome 7"/>
</dbReference>